<accession>A0A1M6LDV1</accession>
<feature type="domain" description="Major tropism determinant N-terminal" evidence="1">
    <location>
        <begin position="12"/>
        <end position="43"/>
    </location>
</feature>
<dbReference type="EMBL" id="LT670844">
    <property type="protein sequence ID" value="SHJ69390.1"/>
    <property type="molecule type" value="Genomic_DNA"/>
</dbReference>
<dbReference type="Proteomes" id="UP000189935">
    <property type="component" value="Chromosome I"/>
</dbReference>
<dbReference type="AlphaFoldDB" id="A0A1M6LDV1"/>
<reference evidence="2 3" key="1">
    <citation type="submission" date="2016-11" db="EMBL/GenBank/DDBJ databases">
        <authorList>
            <person name="Jaros S."/>
            <person name="Januszkiewicz K."/>
            <person name="Wedrychowicz H."/>
        </authorList>
    </citation>
    <scope>NUCLEOTIDE SEQUENCE [LARGE SCALE GENOMIC DNA]</scope>
    <source>
        <strain evidence="2 3">GAS499</strain>
    </source>
</reference>
<gene>
    <name evidence="2" type="ORF">SAMN05444159_1250</name>
</gene>
<evidence type="ECO:0000259" key="1">
    <source>
        <dbReference type="Pfam" id="PF18454"/>
    </source>
</evidence>
<evidence type="ECO:0000313" key="3">
    <source>
        <dbReference type="Proteomes" id="UP000189935"/>
    </source>
</evidence>
<dbReference type="InterPro" id="IPR041352">
    <property type="entry name" value="Mtd_N"/>
</dbReference>
<evidence type="ECO:0000313" key="2">
    <source>
        <dbReference type="EMBL" id="SHJ69390.1"/>
    </source>
</evidence>
<dbReference type="OrthoDB" id="564699at2"/>
<dbReference type="Pfam" id="PF18454">
    <property type="entry name" value="Mtd_N"/>
    <property type="match status" value="1"/>
</dbReference>
<name>A0A1M6LDV1_9BRAD</name>
<proteinExistence type="predicted"/>
<dbReference type="Gene3D" id="2.10.10.30">
    <property type="match status" value="1"/>
</dbReference>
<organism evidence="2 3">
    <name type="scientific">Bradyrhizobium lablabi</name>
    <dbReference type="NCBI Taxonomy" id="722472"/>
    <lineage>
        <taxon>Bacteria</taxon>
        <taxon>Pseudomonadati</taxon>
        <taxon>Pseudomonadota</taxon>
        <taxon>Alphaproteobacteria</taxon>
        <taxon>Hyphomicrobiales</taxon>
        <taxon>Nitrobacteraceae</taxon>
        <taxon>Bradyrhizobium</taxon>
    </lineage>
</organism>
<sequence length="77" mass="8029">MANRSQVNLEWGTAAEIAATALTARELVVDTTNQRLVLMDGTTLGGKNVAMIADVTAAIGALTSGGQANFTQWLFCS</sequence>
<protein>
    <recommendedName>
        <fullName evidence="1">Major tropism determinant N-terminal domain-containing protein</fullName>
    </recommendedName>
</protein>
<dbReference type="RefSeq" id="WP_079537393.1">
    <property type="nucleotide sequence ID" value="NZ_LT670844.1"/>
</dbReference>